<dbReference type="AlphaFoldDB" id="A0A2V1GVD3"/>
<gene>
    <name evidence="3" type="ORF">DC094_14405</name>
</gene>
<organism evidence="3 4">
    <name type="scientific">Pelagibaculum spongiae</name>
    <dbReference type="NCBI Taxonomy" id="2080658"/>
    <lineage>
        <taxon>Bacteria</taxon>
        <taxon>Pseudomonadati</taxon>
        <taxon>Pseudomonadota</taxon>
        <taxon>Gammaproteobacteria</taxon>
        <taxon>Oceanospirillales</taxon>
        <taxon>Pelagibaculum</taxon>
    </lineage>
</organism>
<feature type="signal peptide" evidence="1">
    <location>
        <begin position="1"/>
        <end position="27"/>
    </location>
</feature>
<dbReference type="EMBL" id="QDDL01000006">
    <property type="protein sequence ID" value="PVZ67627.1"/>
    <property type="molecule type" value="Genomic_DNA"/>
</dbReference>
<proteinExistence type="predicted"/>
<dbReference type="Proteomes" id="UP000244906">
    <property type="component" value="Unassembled WGS sequence"/>
</dbReference>
<keyword evidence="1" id="KW-0732">Signal</keyword>
<accession>A0A2V1GVD3</accession>
<evidence type="ECO:0000313" key="3">
    <source>
        <dbReference type="EMBL" id="PVZ67627.1"/>
    </source>
</evidence>
<dbReference type="OrthoDB" id="9797588at2"/>
<comment type="caution">
    <text evidence="3">The sequence shown here is derived from an EMBL/GenBank/DDBJ whole genome shotgun (WGS) entry which is preliminary data.</text>
</comment>
<name>A0A2V1GVD3_9GAMM</name>
<reference evidence="3 4" key="1">
    <citation type="submission" date="2018-04" db="EMBL/GenBank/DDBJ databases">
        <title>Thalassorhabdus spongiae gen. nov., sp. nov., isolated from a marine sponge in South-West Iceland.</title>
        <authorList>
            <person name="Knobloch S."/>
            <person name="Daussin A."/>
            <person name="Johannsson R."/>
            <person name="Marteinsson V.T."/>
        </authorList>
    </citation>
    <scope>NUCLEOTIDE SEQUENCE [LARGE SCALE GENOMIC DNA]</scope>
    <source>
        <strain evidence="3 4">Hp12</strain>
    </source>
</reference>
<sequence length="209" mass="22535">MKTPIIARLLPVAFCSLMFVHTPNANAEQNLQVAVAPTASISSTATTTEQQAKQVIKQLASTLKGELKKAVKSGGPMAAIQTCNLQAPKIAQSISSQGDWKIRRTALKVRNPNNVADAWEQAGLEQFQQQIAQGADPMKLVKKEIFEVDGKKHLRLLKAIPTGEGCLNCHGSNLKPPIAQALAKLYPQDQATGFKQGELRGAFSLQKAL</sequence>
<feature type="chain" id="PRO_5016090474" evidence="1">
    <location>
        <begin position="28"/>
        <end position="209"/>
    </location>
</feature>
<dbReference type="RefSeq" id="WP_116687822.1">
    <property type="nucleotide sequence ID" value="NZ_CAWNYD010000006.1"/>
</dbReference>
<feature type="domain" description="Tll0287-like" evidence="2">
    <location>
        <begin position="47"/>
        <end position="205"/>
    </location>
</feature>
<dbReference type="InterPro" id="IPR021796">
    <property type="entry name" value="Tll0287-like_dom"/>
</dbReference>
<protein>
    <submittedName>
        <fullName evidence="3">Glutamate synthase</fullName>
    </submittedName>
</protein>
<evidence type="ECO:0000256" key="1">
    <source>
        <dbReference type="SAM" id="SignalP"/>
    </source>
</evidence>
<evidence type="ECO:0000313" key="4">
    <source>
        <dbReference type="Proteomes" id="UP000244906"/>
    </source>
</evidence>
<keyword evidence="4" id="KW-1185">Reference proteome</keyword>
<evidence type="ECO:0000259" key="2">
    <source>
        <dbReference type="Pfam" id="PF11845"/>
    </source>
</evidence>
<dbReference type="Pfam" id="PF11845">
    <property type="entry name" value="Tll0287-like"/>
    <property type="match status" value="1"/>
</dbReference>